<dbReference type="PANTHER" id="PTHR30055:SF234">
    <property type="entry name" value="HTH-TYPE TRANSCRIPTIONAL REGULATOR BETI"/>
    <property type="match status" value="1"/>
</dbReference>
<feature type="domain" description="HTH tetR-type" evidence="5">
    <location>
        <begin position="11"/>
        <end position="71"/>
    </location>
</feature>
<feature type="DNA-binding region" description="H-T-H motif" evidence="4">
    <location>
        <begin position="34"/>
        <end position="53"/>
    </location>
</feature>
<dbReference type="Gene3D" id="1.10.357.10">
    <property type="entry name" value="Tetracycline Repressor, domain 2"/>
    <property type="match status" value="1"/>
</dbReference>
<accession>A0A6G3ZTJ2</accession>
<evidence type="ECO:0000256" key="4">
    <source>
        <dbReference type="PROSITE-ProRule" id="PRU00335"/>
    </source>
</evidence>
<dbReference type="SUPFAM" id="SSF46689">
    <property type="entry name" value="Homeodomain-like"/>
    <property type="match status" value="1"/>
</dbReference>
<dbReference type="PRINTS" id="PR00455">
    <property type="entry name" value="HTHTETR"/>
</dbReference>
<dbReference type="PROSITE" id="PS01081">
    <property type="entry name" value="HTH_TETR_1"/>
    <property type="match status" value="1"/>
</dbReference>
<keyword evidence="1" id="KW-0805">Transcription regulation</keyword>
<dbReference type="InterPro" id="IPR050109">
    <property type="entry name" value="HTH-type_TetR-like_transc_reg"/>
</dbReference>
<dbReference type="GO" id="GO:0003700">
    <property type="term" value="F:DNA-binding transcription factor activity"/>
    <property type="evidence" value="ECO:0007669"/>
    <property type="project" value="TreeGrafter"/>
</dbReference>
<dbReference type="GO" id="GO:0000976">
    <property type="term" value="F:transcription cis-regulatory region binding"/>
    <property type="evidence" value="ECO:0007669"/>
    <property type="project" value="TreeGrafter"/>
</dbReference>
<dbReference type="Gene3D" id="1.10.10.60">
    <property type="entry name" value="Homeodomain-like"/>
    <property type="match status" value="1"/>
</dbReference>
<evidence type="ECO:0000313" key="6">
    <source>
        <dbReference type="EMBL" id="NEW04737.1"/>
    </source>
</evidence>
<sequence>MARPINEEKRQEKRSLILKEAISLFAENGYSNATTALIAQNVGVTSGTIFQYFPNKEALFCTAVLEPLKDIREKAIANLKQEGRPRLLIKKMVEEQFDQIYSYSNELRLVQYVLGQRNRFPELTQAILQSTKEMTDAIEHTYAMGQLLGEFNRNFSPATVSRAYISYLNGVCLTLEEGIHHPEWDGLKGHAFYLFGSL</sequence>
<comment type="caution">
    <text evidence="6">The sequence shown here is derived from an EMBL/GenBank/DDBJ whole genome shotgun (WGS) entry which is preliminary data.</text>
</comment>
<dbReference type="InterPro" id="IPR023772">
    <property type="entry name" value="DNA-bd_HTH_TetR-type_CS"/>
</dbReference>
<dbReference type="InterPro" id="IPR009057">
    <property type="entry name" value="Homeodomain-like_sf"/>
</dbReference>
<evidence type="ECO:0000256" key="1">
    <source>
        <dbReference type="ARBA" id="ARBA00023015"/>
    </source>
</evidence>
<organism evidence="6">
    <name type="scientific">Paenibacillus sp. SYP-B3998</name>
    <dbReference type="NCBI Taxonomy" id="2678564"/>
    <lineage>
        <taxon>Bacteria</taxon>
        <taxon>Bacillati</taxon>
        <taxon>Bacillota</taxon>
        <taxon>Bacilli</taxon>
        <taxon>Bacillales</taxon>
        <taxon>Paenibacillaceae</taxon>
        <taxon>Paenibacillus</taxon>
    </lineage>
</organism>
<evidence type="ECO:0000256" key="3">
    <source>
        <dbReference type="ARBA" id="ARBA00023163"/>
    </source>
</evidence>
<name>A0A6G3ZTJ2_9BACL</name>
<dbReference type="PROSITE" id="PS50977">
    <property type="entry name" value="HTH_TETR_2"/>
    <property type="match status" value="1"/>
</dbReference>
<reference evidence="6" key="1">
    <citation type="submission" date="2020-02" db="EMBL/GenBank/DDBJ databases">
        <authorList>
            <person name="Shen X.-R."/>
            <person name="Zhang Y.-X."/>
        </authorList>
    </citation>
    <scope>NUCLEOTIDE SEQUENCE</scope>
    <source>
        <strain evidence="6">SYP-B3998</strain>
    </source>
</reference>
<dbReference type="RefSeq" id="WP_163940468.1">
    <property type="nucleotide sequence ID" value="NZ_JAAIKC010000001.1"/>
</dbReference>
<gene>
    <name evidence="6" type="ORF">GK047_01715</name>
</gene>
<evidence type="ECO:0000259" key="5">
    <source>
        <dbReference type="PROSITE" id="PS50977"/>
    </source>
</evidence>
<protein>
    <submittedName>
        <fullName evidence="6">TetR/AcrR family transcriptional regulator</fullName>
    </submittedName>
</protein>
<keyword evidence="2 4" id="KW-0238">DNA-binding</keyword>
<dbReference type="InterPro" id="IPR001647">
    <property type="entry name" value="HTH_TetR"/>
</dbReference>
<dbReference type="EMBL" id="JAAIKC010000001">
    <property type="protein sequence ID" value="NEW04737.1"/>
    <property type="molecule type" value="Genomic_DNA"/>
</dbReference>
<evidence type="ECO:0000256" key="2">
    <source>
        <dbReference type="ARBA" id="ARBA00023125"/>
    </source>
</evidence>
<dbReference type="PANTHER" id="PTHR30055">
    <property type="entry name" value="HTH-TYPE TRANSCRIPTIONAL REGULATOR RUTR"/>
    <property type="match status" value="1"/>
</dbReference>
<proteinExistence type="predicted"/>
<keyword evidence="3" id="KW-0804">Transcription</keyword>
<dbReference type="AlphaFoldDB" id="A0A6G3ZTJ2"/>
<dbReference type="Pfam" id="PF00440">
    <property type="entry name" value="TetR_N"/>
    <property type="match status" value="1"/>
</dbReference>